<reference evidence="2 3" key="1">
    <citation type="submission" date="2023-01" db="EMBL/GenBank/DDBJ databases">
        <title>Novel diversity within Roseofilum (Cyanobacteria; Desertifilaceae) from marine benthic mats with descriptions of four novel species.</title>
        <authorList>
            <person name="Wang Y."/>
            <person name="Berthold D.E."/>
            <person name="Hu J."/>
            <person name="Lefler F.W."/>
            <person name="Laughinghouse H.D. IV."/>
        </authorList>
    </citation>
    <scope>NUCLEOTIDE SEQUENCE [LARGE SCALE GENOMIC DNA]</scope>
    <source>
        <strain evidence="2 3">BLCC-M91</strain>
    </source>
</reference>
<evidence type="ECO:0000259" key="1">
    <source>
        <dbReference type="Pfam" id="PF13614"/>
    </source>
</evidence>
<dbReference type="EMBL" id="JAQPOK010000012">
    <property type="protein sequence ID" value="MDJ1177569.1"/>
    <property type="molecule type" value="Genomic_DNA"/>
</dbReference>
<keyword evidence="3" id="KW-1185">Reference proteome</keyword>
<proteinExistence type="predicted"/>
<dbReference type="PANTHER" id="PTHR13696">
    <property type="entry name" value="P-LOOP CONTAINING NUCLEOSIDE TRIPHOSPHATE HYDROLASE"/>
    <property type="match status" value="1"/>
</dbReference>
<dbReference type="Proteomes" id="UP001231370">
    <property type="component" value="Unassembled WGS sequence"/>
</dbReference>
<evidence type="ECO:0000313" key="2">
    <source>
        <dbReference type="EMBL" id="MDJ1177569.1"/>
    </source>
</evidence>
<feature type="domain" description="AAA" evidence="1">
    <location>
        <begin position="1"/>
        <end position="182"/>
    </location>
</feature>
<dbReference type="InterPro" id="IPR027417">
    <property type="entry name" value="P-loop_NTPase"/>
</dbReference>
<organism evidence="2 3">
    <name type="scientific">Roseofilum halophilum BLCC-M91</name>
    <dbReference type="NCBI Taxonomy" id="3022259"/>
    <lineage>
        <taxon>Bacteria</taxon>
        <taxon>Bacillati</taxon>
        <taxon>Cyanobacteriota</taxon>
        <taxon>Cyanophyceae</taxon>
        <taxon>Desertifilales</taxon>
        <taxon>Desertifilaceae</taxon>
        <taxon>Roseofilum</taxon>
        <taxon>Roseofilum halophilum</taxon>
    </lineage>
</organism>
<sequence>MKTIAIYHNKGGVGKTTTAVNLAAAFSNKNKRVLLIDIDAQANSTFATGLIKFQFEEDDNLKDRNILQILSSGELDFIPEIARKSKGFNMPEIDVVPSHITLIDEQDRLNRISAVPFRLNTKLQQVEDRYDIVIIDAPPSRDLYAQIALISADYVIIPSDMKPFSNQGLTNVKKFIREINETRSTIGKEPLEVLGVLASKILTNSKYLEFVFPKQKQAVLQRYQLSMLKTTIYERVALSHCVNQTVSRGDMEIPDPKSVFEFERDGYSVTEFRNLSSEVMQKIGL</sequence>
<protein>
    <submittedName>
        <fullName evidence="2">AAA family ATPase</fullName>
    </submittedName>
</protein>
<dbReference type="SUPFAM" id="SSF52540">
    <property type="entry name" value="P-loop containing nucleoside triphosphate hydrolases"/>
    <property type="match status" value="1"/>
</dbReference>
<comment type="caution">
    <text evidence="2">The sequence shown here is derived from an EMBL/GenBank/DDBJ whole genome shotgun (WGS) entry which is preliminary data.</text>
</comment>
<accession>A0ABT7BEF3</accession>
<dbReference type="RefSeq" id="WP_283760899.1">
    <property type="nucleotide sequence ID" value="NZ_JAQPOK010000012.1"/>
</dbReference>
<gene>
    <name evidence="2" type="ORF">PJF56_01705</name>
</gene>
<dbReference type="InterPro" id="IPR050678">
    <property type="entry name" value="DNA_Partitioning_ATPase"/>
</dbReference>
<evidence type="ECO:0000313" key="3">
    <source>
        <dbReference type="Proteomes" id="UP001231370"/>
    </source>
</evidence>
<name>A0ABT7BEF3_9CYAN</name>
<dbReference type="PANTHER" id="PTHR13696:SF99">
    <property type="entry name" value="COBYRINIC ACID AC-DIAMIDE SYNTHASE"/>
    <property type="match status" value="1"/>
</dbReference>
<dbReference type="InterPro" id="IPR025669">
    <property type="entry name" value="AAA_dom"/>
</dbReference>
<dbReference type="Pfam" id="PF13614">
    <property type="entry name" value="AAA_31"/>
    <property type="match status" value="1"/>
</dbReference>
<dbReference type="Gene3D" id="3.40.50.300">
    <property type="entry name" value="P-loop containing nucleotide triphosphate hydrolases"/>
    <property type="match status" value="1"/>
</dbReference>
<dbReference type="CDD" id="cd02042">
    <property type="entry name" value="ParAB_family"/>
    <property type="match status" value="1"/>
</dbReference>